<reference evidence="1" key="1">
    <citation type="submission" date="2021-02" db="EMBL/GenBank/DDBJ databases">
        <authorList>
            <person name="Nowell W R."/>
        </authorList>
    </citation>
    <scope>NUCLEOTIDE SEQUENCE</scope>
</reference>
<dbReference type="AlphaFoldDB" id="A0A8S3DI90"/>
<evidence type="ECO:0000313" key="1">
    <source>
        <dbReference type="EMBL" id="CAF5016609.1"/>
    </source>
</evidence>
<organism evidence="1 2">
    <name type="scientific">Rotaria magnacalcarata</name>
    <dbReference type="NCBI Taxonomy" id="392030"/>
    <lineage>
        <taxon>Eukaryota</taxon>
        <taxon>Metazoa</taxon>
        <taxon>Spiralia</taxon>
        <taxon>Gnathifera</taxon>
        <taxon>Rotifera</taxon>
        <taxon>Eurotatoria</taxon>
        <taxon>Bdelloidea</taxon>
        <taxon>Philodinida</taxon>
        <taxon>Philodinidae</taxon>
        <taxon>Rotaria</taxon>
    </lineage>
</organism>
<accession>A0A8S3DI90</accession>
<protein>
    <submittedName>
        <fullName evidence="1">Uncharacterized protein</fullName>
    </submittedName>
</protein>
<dbReference type="InterPro" id="IPR024133">
    <property type="entry name" value="TM_138"/>
</dbReference>
<evidence type="ECO:0000313" key="2">
    <source>
        <dbReference type="Proteomes" id="UP000676336"/>
    </source>
</evidence>
<dbReference type="Pfam" id="PF14935">
    <property type="entry name" value="TMEM138"/>
    <property type="match status" value="1"/>
</dbReference>
<proteinExistence type="predicted"/>
<sequence length="57" mass="6763">RFPQAEFVTSAFGKPEVLALYVIQRTISPLYYYAMKRAAYRLSDPHFYQSSKWLQDL</sequence>
<gene>
    <name evidence="1" type="ORF">SMN809_LOCUS57452</name>
</gene>
<feature type="non-terminal residue" evidence="1">
    <location>
        <position position="1"/>
    </location>
</feature>
<feature type="non-terminal residue" evidence="1">
    <location>
        <position position="57"/>
    </location>
</feature>
<dbReference type="Proteomes" id="UP000676336">
    <property type="component" value="Unassembled WGS sequence"/>
</dbReference>
<comment type="caution">
    <text evidence="1">The sequence shown here is derived from an EMBL/GenBank/DDBJ whole genome shotgun (WGS) entry which is preliminary data.</text>
</comment>
<dbReference type="EMBL" id="CAJOBI010210413">
    <property type="protein sequence ID" value="CAF5016609.1"/>
    <property type="molecule type" value="Genomic_DNA"/>
</dbReference>
<name>A0A8S3DI90_9BILA</name>